<sequence>MAQVIGYPTRQSIKKDLSGLLIMLGMAVLTAALMFDPGADVKSEILASLAVGAGIALVLVFVYSRINPMGFQRIVSPKTLERNLSQDQAAADALNGLDDDAYVFHGFILELFRVEHLVISRQGIFVISKVRKNGEIAEKNGVLYCGEDTLETLTGNTWRICHLISIVLKKYFKLELMPRPVLLVPEVNSGEIKESGGIAVLTNGELKKFIQDKPDCLDQETAASFAAFVRKRYAAHK</sequence>
<evidence type="ECO:0000313" key="3">
    <source>
        <dbReference type="Proteomes" id="UP000183994"/>
    </source>
</evidence>
<proteinExistence type="predicted"/>
<evidence type="ECO:0000256" key="1">
    <source>
        <dbReference type="SAM" id="Phobius"/>
    </source>
</evidence>
<keyword evidence="1" id="KW-0812">Transmembrane</keyword>
<keyword evidence="3" id="KW-1185">Reference proteome</keyword>
<dbReference type="EMBL" id="FQZU01000049">
    <property type="protein sequence ID" value="SHL17419.1"/>
    <property type="molecule type" value="Genomic_DNA"/>
</dbReference>
<dbReference type="OrthoDB" id="5422542at2"/>
<protein>
    <recommendedName>
        <fullName evidence="4">Nuclease-related domain-containing protein</fullName>
    </recommendedName>
</protein>
<feature type="transmembrane region" description="Helical" evidence="1">
    <location>
        <begin position="20"/>
        <end position="39"/>
    </location>
</feature>
<dbReference type="RefSeq" id="WP_073478733.1">
    <property type="nucleotide sequence ID" value="NZ_FQZU01000049.1"/>
</dbReference>
<dbReference type="AlphaFoldDB" id="A0A1M6YHB9"/>
<dbReference type="STRING" id="1121393.SAMN02745216_04751"/>
<gene>
    <name evidence="2" type="ORF">SAMN02745216_04751</name>
</gene>
<name>A0A1M6YHB9_9BACT</name>
<dbReference type="Proteomes" id="UP000183994">
    <property type="component" value="Unassembled WGS sequence"/>
</dbReference>
<keyword evidence="1" id="KW-1133">Transmembrane helix</keyword>
<evidence type="ECO:0000313" key="2">
    <source>
        <dbReference type="EMBL" id="SHL17419.1"/>
    </source>
</evidence>
<evidence type="ECO:0008006" key="4">
    <source>
        <dbReference type="Google" id="ProtNLM"/>
    </source>
</evidence>
<keyword evidence="1" id="KW-0472">Membrane</keyword>
<reference evidence="3" key="1">
    <citation type="submission" date="2016-11" db="EMBL/GenBank/DDBJ databases">
        <authorList>
            <person name="Varghese N."/>
            <person name="Submissions S."/>
        </authorList>
    </citation>
    <scope>NUCLEOTIDE SEQUENCE [LARGE SCALE GENOMIC DNA]</scope>
    <source>
        <strain evidence="3">DSM 16219</strain>
    </source>
</reference>
<feature type="transmembrane region" description="Helical" evidence="1">
    <location>
        <begin position="45"/>
        <end position="63"/>
    </location>
</feature>
<accession>A0A1M6YHB9</accession>
<organism evidence="2 3">
    <name type="scientific">Desulfatibacillum alkenivorans DSM 16219</name>
    <dbReference type="NCBI Taxonomy" id="1121393"/>
    <lineage>
        <taxon>Bacteria</taxon>
        <taxon>Pseudomonadati</taxon>
        <taxon>Thermodesulfobacteriota</taxon>
        <taxon>Desulfobacteria</taxon>
        <taxon>Desulfobacterales</taxon>
        <taxon>Desulfatibacillaceae</taxon>
        <taxon>Desulfatibacillum</taxon>
    </lineage>
</organism>